<accession>Q7Y2N4</accession>
<proteinExistence type="predicted"/>
<sequence length="85" mass="9961">MNRKETSNTSNAATRRTRRLRLRLGSCVLSLKQQRTTLLIVNAMLLNWKKLYAISRRYLKPQKSATQNYKARMHTSATGTKNWTY</sequence>
<organism evidence="1 2">
    <name type="scientific">Escherichia phage Stx2 II</name>
    <dbReference type="NCBI Taxonomy" id="194949"/>
    <lineage>
        <taxon>Viruses</taxon>
        <taxon>Duplodnaviria</taxon>
        <taxon>Heunggongvirae</taxon>
        <taxon>Uroviricota</taxon>
        <taxon>Caudoviricetes</taxon>
        <taxon>Sepvirinae</taxon>
        <taxon>Traversvirus</taxon>
        <taxon>Traversvirus II</taxon>
    </lineage>
</organism>
<dbReference type="KEGG" id="vg:2653451"/>
<keyword evidence="2" id="KW-1185">Reference proteome</keyword>
<protein>
    <submittedName>
        <fullName evidence="1">Uncharacterized protein</fullName>
    </submittedName>
</protein>
<dbReference type="Proteomes" id="UP000000983">
    <property type="component" value="Segment"/>
</dbReference>
<evidence type="ECO:0000313" key="2">
    <source>
        <dbReference type="Proteomes" id="UP000000983"/>
    </source>
</evidence>
<dbReference type="EMBL" id="AP005154">
    <property type="protein sequence ID" value="BAC78079.1"/>
    <property type="molecule type" value="Genomic_DNA"/>
</dbReference>
<evidence type="ECO:0000313" key="1">
    <source>
        <dbReference type="EMBL" id="BAC78079.1"/>
    </source>
</evidence>
<dbReference type="GeneID" id="2653451"/>
<dbReference type="RefSeq" id="NP_859342.1">
    <property type="nucleotide sequence ID" value="NC_004914.3"/>
</dbReference>
<name>Q7Y2N4_9CAUD</name>
<reference evidence="1 2" key="1">
    <citation type="journal article" date="2003" name="J. Bacteriol.">
        <title>Genome analysis of a novel Shiga toxin 1 (Stx1)-converting phage which is closely related to Stx2-converting phages but not to other Stx1-converting phages.</title>
        <authorList>
            <person name="Sato T."/>
            <person name="Shimizu T."/>
            <person name="Watarai M."/>
            <person name="Kobayashi M."/>
            <person name="Kano S."/>
            <person name="Hamabata T."/>
            <person name="Takeda Y."/>
            <person name="Yamasaki S."/>
        </authorList>
    </citation>
    <scope>NUCLEOTIDE SEQUENCE</scope>
    <source>
        <strain evidence="1">Stx2 phage-II</strain>
    </source>
</reference>